<dbReference type="EMBL" id="BMQG01000014">
    <property type="protein sequence ID" value="GGM53828.1"/>
    <property type="molecule type" value="Genomic_DNA"/>
</dbReference>
<organism evidence="2 3">
    <name type="scientific">Deinococcus arenae</name>
    <dbReference type="NCBI Taxonomy" id="1452751"/>
    <lineage>
        <taxon>Bacteria</taxon>
        <taxon>Thermotogati</taxon>
        <taxon>Deinococcota</taxon>
        <taxon>Deinococci</taxon>
        <taxon>Deinococcales</taxon>
        <taxon>Deinococcaceae</taxon>
        <taxon>Deinococcus</taxon>
    </lineage>
</organism>
<dbReference type="RefSeq" id="WP_189062678.1">
    <property type="nucleotide sequence ID" value="NZ_BMQG01000014.1"/>
</dbReference>
<feature type="domain" description="TniQ" evidence="1">
    <location>
        <begin position="6"/>
        <end position="145"/>
    </location>
</feature>
<evidence type="ECO:0000313" key="2">
    <source>
        <dbReference type="EMBL" id="GGM53828.1"/>
    </source>
</evidence>
<evidence type="ECO:0000313" key="3">
    <source>
        <dbReference type="Proteomes" id="UP000600547"/>
    </source>
</evidence>
<reference evidence="3" key="1">
    <citation type="journal article" date="2019" name="Int. J. Syst. Evol. Microbiol.">
        <title>The Global Catalogue of Microorganisms (GCM) 10K type strain sequencing project: providing services to taxonomists for standard genome sequencing and annotation.</title>
        <authorList>
            <consortium name="The Broad Institute Genomics Platform"/>
            <consortium name="The Broad Institute Genome Sequencing Center for Infectious Disease"/>
            <person name="Wu L."/>
            <person name="Ma J."/>
        </authorList>
    </citation>
    <scope>NUCLEOTIDE SEQUENCE [LARGE SCALE GENOMIC DNA]</scope>
    <source>
        <strain evidence="3">JCM 31047</strain>
    </source>
</reference>
<dbReference type="Pfam" id="PF06527">
    <property type="entry name" value="TniQ"/>
    <property type="match status" value="1"/>
</dbReference>
<dbReference type="SUPFAM" id="SSF46689">
    <property type="entry name" value="Homeodomain-like"/>
    <property type="match status" value="1"/>
</dbReference>
<keyword evidence="3" id="KW-1185">Reference proteome</keyword>
<evidence type="ECO:0000259" key="1">
    <source>
        <dbReference type="Pfam" id="PF06527"/>
    </source>
</evidence>
<name>A0A8H9GUQ7_9DEIO</name>
<dbReference type="InterPro" id="IPR009057">
    <property type="entry name" value="Homeodomain-like_sf"/>
</dbReference>
<gene>
    <name evidence="2" type="ORF">GCM10008956_32270</name>
</gene>
<dbReference type="InterPro" id="IPR009492">
    <property type="entry name" value="TniQ"/>
</dbReference>
<sequence>MTGPLPVRPAPFPDELLSSWLQRVAHSNVVRLSYLALHAFGDSNFWQRDPDRLLPQDQALALSDLTGVVPAQVHGLTMQAYVGQLYRALPAHAQVSWVTPLHRQGYLRRAPGLVWCPVCLKEHPYVRRHWRLSCAPVCAEHGVLLEEACPHCAAPFAPLRHDLGKGRHWIHADLPFRHCSTCGERLDGSGTPAPASLLAAQRWLDTGLAGREMTWPDGRPVATVDAFAALHQLALVVRRPGLAAQLDREGLPRPVGKLDRPNLTLEDHGVADRRALLARVTWLVQEWPARLLALAGPAGLTRRPLMANFPDAPAWFDQVADQLHQGNGRRAPVRVPLVAHLSPEELAARQAGAQSELERRRWAILCAYVACPEGLTVSRRLGVPRELVTRTVKAYNEGGPEAIAPPPQRVQKRRLLTLEDEEALRDFLTGCRPSNMELADWFEHRVGRRPDPTTLWMYRRGVTSHSAQGRRSG</sequence>
<dbReference type="Proteomes" id="UP000600547">
    <property type="component" value="Unassembled WGS sequence"/>
</dbReference>
<comment type="caution">
    <text evidence="2">The sequence shown here is derived from an EMBL/GenBank/DDBJ whole genome shotgun (WGS) entry which is preliminary data.</text>
</comment>
<protein>
    <recommendedName>
        <fullName evidence="1">TniQ domain-containing protein</fullName>
    </recommendedName>
</protein>
<accession>A0A8H9GUQ7</accession>
<dbReference type="AlphaFoldDB" id="A0A8H9GUQ7"/>
<proteinExistence type="predicted"/>